<evidence type="ECO:0000256" key="6">
    <source>
        <dbReference type="ARBA" id="ARBA00023239"/>
    </source>
</evidence>
<evidence type="ECO:0000256" key="2">
    <source>
        <dbReference type="ARBA" id="ARBA00012321"/>
    </source>
</evidence>
<dbReference type="UniPathway" id="UPA00070">
    <property type="reaction ID" value="UER00120"/>
</dbReference>
<dbReference type="GO" id="GO:0044205">
    <property type="term" value="P:'de novo' UMP biosynthetic process"/>
    <property type="evidence" value="ECO:0007669"/>
    <property type="project" value="UniProtKB-UniPathway"/>
</dbReference>
<dbReference type="SUPFAM" id="SSF51366">
    <property type="entry name" value="Ribulose-phoshate binding barrel"/>
    <property type="match status" value="1"/>
</dbReference>
<evidence type="ECO:0000256" key="3">
    <source>
        <dbReference type="ARBA" id="ARBA00021923"/>
    </source>
</evidence>
<reference evidence="9" key="1">
    <citation type="submission" date="2020-05" db="EMBL/GenBank/DDBJ databases">
        <authorList>
            <person name="Chiriac C."/>
            <person name="Salcher M."/>
            <person name="Ghai R."/>
            <person name="Kavagutti S V."/>
        </authorList>
    </citation>
    <scope>NUCLEOTIDE SEQUENCE</scope>
</reference>
<dbReference type="NCBIfam" id="NF001273">
    <property type="entry name" value="PRK00230.1"/>
    <property type="match status" value="1"/>
</dbReference>
<dbReference type="CDD" id="cd04725">
    <property type="entry name" value="OMP_decarboxylase_like"/>
    <property type="match status" value="1"/>
</dbReference>
<organism evidence="9">
    <name type="scientific">freshwater metagenome</name>
    <dbReference type="NCBI Taxonomy" id="449393"/>
    <lineage>
        <taxon>unclassified sequences</taxon>
        <taxon>metagenomes</taxon>
        <taxon>ecological metagenomes</taxon>
    </lineage>
</organism>
<evidence type="ECO:0000313" key="9">
    <source>
        <dbReference type="EMBL" id="CAB4665856.1"/>
    </source>
</evidence>
<dbReference type="Gene3D" id="3.20.20.70">
    <property type="entry name" value="Aldolase class I"/>
    <property type="match status" value="1"/>
</dbReference>
<evidence type="ECO:0000256" key="7">
    <source>
        <dbReference type="ARBA" id="ARBA00033428"/>
    </source>
</evidence>
<dbReference type="PANTHER" id="PTHR32119">
    <property type="entry name" value="OROTIDINE 5'-PHOSPHATE DECARBOXYLASE"/>
    <property type="match status" value="1"/>
</dbReference>
<dbReference type="GO" id="GO:0005829">
    <property type="term" value="C:cytosol"/>
    <property type="evidence" value="ECO:0007669"/>
    <property type="project" value="TreeGrafter"/>
</dbReference>
<dbReference type="InterPro" id="IPR013785">
    <property type="entry name" value="Aldolase_TIM"/>
</dbReference>
<gene>
    <name evidence="9" type="ORF">UFOPK2312_00285</name>
</gene>
<evidence type="ECO:0000256" key="5">
    <source>
        <dbReference type="ARBA" id="ARBA00022975"/>
    </source>
</evidence>
<dbReference type="EMBL" id="CAEZWY010000017">
    <property type="protein sequence ID" value="CAB4665856.1"/>
    <property type="molecule type" value="Genomic_DNA"/>
</dbReference>
<dbReference type="GO" id="GO:0006207">
    <property type="term" value="P:'de novo' pyrimidine nucleobase biosynthetic process"/>
    <property type="evidence" value="ECO:0007669"/>
    <property type="project" value="InterPro"/>
</dbReference>
<sequence length="227" mass="23748">MNNNSPIILAVDTTDLAQAKKWIAATRDSVDIYKFGLEFFLKFGSEIIDNLQREFGFRLFLDLKLHDIPNTVTGACKNLQMINPFFLTVHASGGSKMVAAAVAALPNTAITGVTILTSLDDSEVLKIGFAKPALESAVNLAHIAISGGARAIVCSPLEVAAIRSSIPSEIALITPGVRPEGSASGDQSRTMTPALAIENGADYLVIGRPITGAEDPSSAAAAILASL</sequence>
<dbReference type="AlphaFoldDB" id="A0A6J6LVU7"/>
<dbReference type="EC" id="4.1.1.23" evidence="2"/>
<name>A0A6J6LVU7_9ZZZZ</name>
<evidence type="ECO:0000256" key="4">
    <source>
        <dbReference type="ARBA" id="ARBA00022793"/>
    </source>
</evidence>
<accession>A0A6J6LVU7</accession>
<comment type="pathway">
    <text evidence="1">Pyrimidine metabolism; UMP biosynthesis via de novo pathway; UMP from orotate: step 2/2.</text>
</comment>
<keyword evidence="5" id="KW-0665">Pyrimidine biosynthesis</keyword>
<proteinExistence type="predicted"/>
<protein>
    <recommendedName>
        <fullName evidence="3">Orotidine 5'-phosphate decarboxylase</fullName>
        <ecNumber evidence="2">4.1.1.23</ecNumber>
    </recommendedName>
    <alternativeName>
        <fullName evidence="7">OMP decarboxylase</fullName>
    </alternativeName>
</protein>
<evidence type="ECO:0000256" key="1">
    <source>
        <dbReference type="ARBA" id="ARBA00004861"/>
    </source>
</evidence>
<feature type="domain" description="Orotidine 5'-phosphate decarboxylase" evidence="8">
    <location>
        <begin position="6"/>
        <end position="223"/>
    </location>
</feature>
<dbReference type="InterPro" id="IPR011060">
    <property type="entry name" value="RibuloseP-bd_barrel"/>
</dbReference>
<evidence type="ECO:0000259" key="8">
    <source>
        <dbReference type="SMART" id="SM00934"/>
    </source>
</evidence>
<dbReference type="SMART" id="SM00934">
    <property type="entry name" value="OMPdecase"/>
    <property type="match status" value="1"/>
</dbReference>
<keyword evidence="6" id="KW-0456">Lyase</keyword>
<dbReference type="InterPro" id="IPR014732">
    <property type="entry name" value="OMPdecase"/>
</dbReference>
<dbReference type="InterPro" id="IPR001754">
    <property type="entry name" value="OMPdeCOase_dom"/>
</dbReference>
<dbReference type="Pfam" id="PF00215">
    <property type="entry name" value="OMPdecase"/>
    <property type="match status" value="1"/>
</dbReference>
<dbReference type="PROSITE" id="PS00156">
    <property type="entry name" value="OMPDECASE"/>
    <property type="match status" value="1"/>
</dbReference>
<keyword evidence="4" id="KW-0210">Decarboxylase</keyword>
<dbReference type="InterPro" id="IPR018089">
    <property type="entry name" value="OMPdecase_AS"/>
</dbReference>
<dbReference type="GO" id="GO:0004590">
    <property type="term" value="F:orotidine-5'-phosphate decarboxylase activity"/>
    <property type="evidence" value="ECO:0007669"/>
    <property type="project" value="UniProtKB-EC"/>
</dbReference>
<dbReference type="NCBIfam" id="TIGR01740">
    <property type="entry name" value="pyrF"/>
    <property type="match status" value="1"/>
</dbReference>
<dbReference type="PANTHER" id="PTHR32119:SF2">
    <property type="entry name" value="OROTIDINE 5'-PHOSPHATE DECARBOXYLASE"/>
    <property type="match status" value="1"/>
</dbReference>